<evidence type="ECO:0000256" key="2">
    <source>
        <dbReference type="ARBA" id="ARBA00008358"/>
    </source>
</evidence>
<evidence type="ECO:0000256" key="1">
    <source>
        <dbReference type="ARBA" id="ARBA00004377"/>
    </source>
</evidence>
<protein>
    <recommendedName>
        <fullName evidence="12">Prepilin-type N-terminal cleavage/methylation domain-containing protein</fullName>
    </recommendedName>
</protein>
<dbReference type="GO" id="GO:0005886">
    <property type="term" value="C:plasma membrane"/>
    <property type="evidence" value="ECO:0007669"/>
    <property type="project" value="UniProtKB-SubCell"/>
</dbReference>
<keyword evidence="11" id="KW-1185">Reference proteome</keyword>
<evidence type="ECO:0000313" key="10">
    <source>
        <dbReference type="EMBL" id="BCG47852.1"/>
    </source>
</evidence>
<dbReference type="RefSeq" id="WP_185242687.1">
    <property type="nucleotide sequence ID" value="NZ_AP023213.1"/>
</dbReference>
<evidence type="ECO:0000256" key="3">
    <source>
        <dbReference type="ARBA" id="ARBA00022475"/>
    </source>
</evidence>
<dbReference type="PANTHER" id="PTHR38779:SF2">
    <property type="entry name" value="TYPE II SECRETION SYSTEM PROTEIN I-RELATED"/>
    <property type="match status" value="1"/>
</dbReference>
<keyword evidence="7 9" id="KW-1133">Transmembrane helix</keyword>
<dbReference type="AlphaFoldDB" id="A0A6S6M0G9"/>
<name>A0A6S6M0G9_9BACT</name>
<sequence>MTAKATSQSISPGFTLIEMLMAMLVLTVGLLGLLQSLQLGYRQSVRDRMREDAVQIAEEQMHDLRRSKYEEITNKKEEVNKTLGGVKVRFVIDKVVEGIGPAGGSAKKLRVTVSWTVNGERFSHEIFTLRTRRSDE</sequence>
<keyword evidence="3" id="KW-1003">Cell membrane</keyword>
<dbReference type="InterPro" id="IPR010052">
    <property type="entry name" value="T2SS_protein-GspI"/>
</dbReference>
<organism evidence="10 11">
    <name type="scientific">Citrifermentans bremense</name>
    <dbReference type="NCBI Taxonomy" id="60035"/>
    <lineage>
        <taxon>Bacteria</taxon>
        <taxon>Pseudomonadati</taxon>
        <taxon>Thermodesulfobacteriota</taxon>
        <taxon>Desulfuromonadia</taxon>
        <taxon>Geobacterales</taxon>
        <taxon>Geobacteraceae</taxon>
        <taxon>Citrifermentans</taxon>
    </lineage>
</organism>
<keyword evidence="4" id="KW-0488">Methylation</keyword>
<dbReference type="EMBL" id="AP023213">
    <property type="protein sequence ID" value="BCG47852.1"/>
    <property type="molecule type" value="Genomic_DNA"/>
</dbReference>
<dbReference type="GO" id="GO:0015627">
    <property type="term" value="C:type II protein secretion system complex"/>
    <property type="evidence" value="ECO:0007669"/>
    <property type="project" value="InterPro"/>
</dbReference>
<accession>A0A6S6M0G9</accession>
<dbReference type="GO" id="GO:0015628">
    <property type="term" value="P:protein secretion by the type II secretion system"/>
    <property type="evidence" value="ECO:0007669"/>
    <property type="project" value="InterPro"/>
</dbReference>
<gene>
    <name evidence="10" type="ORF">GEOBRER4_n2701</name>
</gene>
<dbReference type="Proteomes" id="UP000515472">
    <property type="component" value="Chromosome"/>
</dbReference>
<dbReference type="InterPro" id="IPR012902">
    <property type="entry name" value="N_methyl_site"/>
</dbReference>
<reference evidence="10 11" key="1">
    <citation type="submission" date="2020-06" db="EMBL/GenBank/DDBJ databases">
        <title>Interaction of electrochemicaly active bacteria, Geobacter bremensis R4 on different carbon anode.</title>
        <authorList>
            <person name="Meng L."/>
            <person name="Yoshida N."/>
        </authorList>
    </citation>
    <scope>NUCLEOTIDE SEQUENCE [LARGE SCALE GENOMIC DNA]</scope>
    <source>
        <strain evidence="10 11">R4</strain>
    </source>
</reference>
<feature type="transmembrane region" description="Helical" evidence="9">
    <location>
        <begin position="20"/>
        <end position="41"/>
    </location>
</feature>
<evidence type="ECO:0008006" key="12">
    <source>
        <dbReference type="Google" id="ProtNLM"/>
    </source>
</evidence>
<dbReference type="NCBIfam" id="TIGR02532">
    <property type="entry name" value="IV_pilin_GFxxxE"/>
    <property type="match status" value="1"/>
</dbReference>
<dbReference type="PANTHER" id="PTHR38779">
    <property type="entry name" value="TYPE II SECRETION SYSTEM PROTEIN I-RELATED"/>
    <property type="match status" value="1"/>
</dbReference>
<evidence type="ECO:0000256" key="9">
    <source>
        <dbReference type="SAM" id="Phobius"/>
    </source>
</evidence>
<evidence type="ECO:0000256" key="6">
    <source>
        <dbReference type="ARBA" id="ARBA00022692"/>
    </source>
</evidence>
<evidence type="ECO:0000313" key="11">
    <source>
        <dbReference type="Proteomes" id="UP000515472"/>
    </source>
</evidence>
<evidence type="ECO:0000256" key="4">
    <source>
        <dbReference type="ARBA" id="ARBA00022481"/>
    </source>
</evidence>
<keyword evidence="5" id="KW-0997">Cell inner membrane</keyword>
<dbReference type="KEGG" id="gbn:GEOBRER4_26020"/>
<proteinExistence type="inferred from homology"/>
<keyword evidence="8 9" id="KW-0472">Membrane</keyword>
<evidence type="ECO:0000256" key="8">
    <source>
        <dbReference type="ARBA" id="ARBA00023136"/>
    </source>
</evidence>
<dbReference type="Pfam" id="PF07963">
    <property type="entry name" value="N_methyl"/>
    <property type="match status" value="1"/>
</dbReference>
<evidence type="ECO:0000256" key="7">
    <source>
        <dbReference type="ARBA" id="ARBA00022989"/>
    </source>
</evidence>
<keyword evidence="6 9" id="KW-0812">Transmembrane</keyword>
<comment type="subcellular location">
    <subcellularLocation>
        <location evidence="1">Cell inner membrane</location>
        <topology evidence="1">Single-pass membrane protein</topology>
    </subcellularLocation>
</comment>
<evidence type="ECO:0000256" key="5">
    <source>
        <dbReference type="ARBA" id="ARBA00022519"/>
    </source>
</evidence>
<comment type="similarity">
    <text evidence="2">Belongs to the GSP I family.</text>
</comment>